<dbReference type="InterPro" id="IPR046112">
    <property type="entry name" value="DUF6049"/>
</dbReference>
<gene>
    <name evidence="2" type="ORF">GM50_23595</name>
</gene>
<evidence type="ECO:0000256" key="1">
    <source>
        <dbReference type="SAM" id="Phobius"/>
    </source>
</evidence>
<dbReference type="EMBL" id="JNSK01000191">
    <property type="protein sequence ID" value="KGA12788.1"/>
    <property type="molecule type" value="Genomic_DNA"/>
</dbReference>
<organism evidence="2">
    <name type="scientific">freshwater metagenome</name>
    <dbReference type="NCBI Taxonomy" id="449393"/>
    <lineage>
        <taxon>unclassified sequences</taxon>
        <taxon>metagenomes</taxon>
        <taxon>ecological metagenomes</taxon>
    </lineage>
</organism>
<accession>A0A094S4N8</accession>
<evidence type="ECO:0000313" key="2">
    <source>
        <dbReference type="EMBL" id="KGA12788.1"/>
    </source>
</evidence>
<sequence>MRKLLSLFICTLIFLLVPQVSAASPVIRITAPMHQTFTGEFRNDDLVEKLTPSGQYGQLVFRPIEKNRTWVIDPAFIDEVLVMTSTYTLASGAEPSGVDIAFDWLVQLKKVSADNDVIALAYGNPDVQLAKRLAPSELRSYYSFGKERLQLALGREVRSEPDGGWSIGNSGLNNDLRRSYTESRKALTKLSQVVDSSELVMMRARLAQLLSPSLNKDSRKYFSYSASNTVKDLVNKLRINSGKYQITTSSVELPVTVINEFDVDVTVDVSMVPVSTRVKVDSFKNILIPAGSKRQLGMAVDVVAPGQTVVSATITDNEGDEVVPPAMLTLNSTVIDPKVTWFTTGAAILVLLAGVAQSVRRVRRRGK</sequence>
<keyword evidence="1" id="KW-1133">Transmembrane helix</keyword>
<comment type="caution">
    <text evidence="2">The sequence shown here is derived from an EMBL/GenBank/DDBJ whole genome shotgun (WGS) entry which is preliminary data.</text>
</comment>
<dbReference type="Pfam" id="PF19516">
    <property type="entry name" value="DUF6049"/>
    <property type="match status" value="1"/>
</dbReference>
<protein>
    <submittedName>
        <fullName evidence="2">Uncharacterized protein</fullName>
    </submittedName>
</protein>
<dbReference type="AlphaFoldDB" id="A0A094S4N8"/>
<keyword evidence="1" id="KW-0472">Membrane</keyword>
<proteinExistence type="predicted"/>
<keyword evidence="1" id="KW-0812">Transmembrane</keyword>
<name>A0A094S4N8_9ZZZZ</name>
<reference evidence="2" key="1">
    <citation type="submission" date="2014-05" db="EMBL/GenBank/DDBJ databases">
        <title>Key roles for freshwater Actinobacteria revealed by deep metagenomic sequencing.</title>
        <authorList>
            <person name="Ghai R."/>
            <person name="Mizuno C.M."/>
            <person name="Picazo A."/>
            <person name="Camacho A."/>
            <person name="Rodriguez-Valera F."/>
        </authorList>
    </citation>
    <scope>NUCLEOTIDE SEQUENCE</scope>
</reference>
<feature type="transmembrane region" description="Helical" evidence="1">
    <location>
        <begin position="339"/>
        <end position="359"/>
    </location>
</feature>